<evidence type="ECO:0008006" key="4">
    <source>
        <dbReference type="Google" id="ProtNLM"/>
    </source>
</evidence>
<comment type="caution">
    <text evidence="2">The sequence shown here is derived from an EMBL/GenBank/DDBJ whole genome shotgun (WGS) entry which is preliminary data.</text>
</comment>
<feature type="transmembrane region" description="Helical" evidence="1">
    <location>
        <begin position="433"/>
        <end position="455"/>
    </location>
</feature>
<accession>A0A919DIF4</accession>
<evidence type="ECO:0000313" key="3">
    <source>
        <dbReference type="Proteomes" id="UP000603227"/>
    </source>
</evidence>
<dbReference type="EMBL" id="BNAT01000031">
    <property type="protein sequence ID" value="GHE47572.1"/>
    <property type="molecule type" value="Genomic_DNA"/>
</dbReference>
<keyword evidence="1" id="KW-0472">Membrane</keyword>
<gene>
    <name evidence="2" type="ORF">GCM10017771_68470</name>
</gene>
<keyword evidence="1" id="KW-0812">Transmembrane</keyword>
<name>A0A919DIF4_9ACTN</name>
<feature type="transmembrane region" description="Helical" evidence="1">
    <location>
        <begin position="569"/>
        <end position="591"/>
    </location>
</feature>
<feature type="transmembrane region" description="Helical" evidence="1">
    <location>
        <begin position="39"/>
        <end position="59"/>
    </location>
</feature>
<feature type="transmembrane region" description="Helical" evidence="1">
    <location>
        <begin position="408"/>
        <end position="427"/>
    </location>
</feature>
<sequence length="676" mass="72734">MERRNKGLFVVCVLALVSLLVLATQLLYASSLTSRYAERLDTFLGMAGIALLPVSAALWRRWGGGRAGTGALRPREEWLAELARAERERIQDDLRFRGVEVAPIAVPWQAEPLLGDVPPHVVASGDVDGLRGVWSGRLIVVGPAGSGKSIALEVLAGRLLAQGGPVPVVLSLADWDPRHRLHSWIGRQLVERYPELFSQVDEQDLLRALLRDAAVIPFLDGFDEVAKDRRVLLLQALQREMGAELPVALASRTEQFREAAAVAGPIPRSVAVRLSPLTPDQFEGFLTGRRPPSLPAWQPLLETMRQGRAPALAEAFTTPLMQWLGLQVYGHAGADPRELADRSRFPTSRAIERHLLGTLVPVVFSHPGVPGAARHARRWLAFLARHAERHSEGSIRWWELHRSAQPQLAAVYGLLLAALSVGLGRISRATGTGLLAGALWGAVCGAAFTGAYVLARHLEYQTRLAAPDGFRSTVSVRDTVLRLARVLPLVAVAAMVAAAANGLVIEPFDRAGLRDLLAQGLASAFVIGACGGHTAGVVLNQAFTLDATVAPTNAGGPGDALRRDRRASAAVAVCFAAAGAVVTWTAWYLAAGDGPPTAFALASVSAAAVFGTCMFAVWPVFRAAHAWYGLRGQLPFRYGTFLTRAHDAGVLREDGLTHRFRHAMLQTALKSSRDNY</sequence>
<evidence type="ECO:0000313" key="2">
    <source>
        <dbReference type="EMBL" id="GHE47572.1"/>
    </source>
</evidence>
<dbReference type="AlphaFoldDB" id="A0A919DIF4"/>
<reference evidence="2" key="1">
    <citation type="journal article" date="2014" name="Int. J. Syst. Evol. Microbiol.">
        <title>Complete genome sequence of Corynebacterium casei LMG S-19264T (=DSM 44701T), isolated from a smear-ripened cheese.</title>
        <authorList>
            <consortium name="US DOE Joint Genome Institute (JGI-PGF)"/>
            <person name="Walter F."/>
            <person name="Albersmeier A."/>
            <person name="Kalinowski J."/>
            <person name="Ruckert C."/>
        </authorList>
    </citation>
    <scope>NUCLEOTIDE SEQUENCE</scope>
    <source>
        <strain evidence="2">CGMCC 4.7403</strain>
    </source>
</reference>
<feature type="transmembrane region" description="Helical" evidence="1">
    <location>
        <begin position="597"/>
        <end position="621"/>
    </location>
</feature>
<dbReference type="SUPFAM" id="SSF52540">
    <property type="entry name" value="P-loop containing nucleoside triphosphate hydrolases"/>
    <property type="match status" value="1"/>
</dbReference>
<feature type="transmembrane region" description="Helical" evidence="1">
    <location>
        <begin position="486"/>
        <end position="505"/>
    </location>
</feature>
<proteinExistence type="predicted"/>
<dbReference type="Gene3D" id="3.40.50.300">
    <property type="entry name" value="P-loop containing nucleotide triphosphate hydrolases"/>
    <property type="match status" value="1"/>
</dbReference>
<keyword evidence="1" id="KW-1133">Transmembrane helix</keyword>
<protein>
    <recommendedName>
        <fullName evidence="4">NACHT domain-containing protein</fullName>
    </recommendedName>
</protein>
<evidence type="ECO:0000256" key="1">
    <source>
        <dbReference type="SAM" id="Phobius"/>
    </source>
</evidence>
<dbReference type="Proteomes" id="UP000603227">
    <property type="component" value="Unassembled WGS sequence"/>
</dbReference>
<keyword evidence="3" id="KW-1185">Reference proteome</keyword>
<feature type="transmembrane region" description="Helical" evidence="1">
    <location>
        <begin position="517"/>
        <end position="539"/>
    </location>
</feature>
<dbReference type="InterPro" id="IPR027417">
    <property type="entry name" value="P-loop_NTPase"/>
</dbReference>
<reference evidence="2" key="2">
    <citation type="submission" date="2020-09" db="EMBL/GenBank/DDBJ databases">
        <authorList>
            <person name="Sun Q."/>
            <person name="Zhou Y."/>
        </authorList>
    </citation>
    <scope>NUCLEOTIDE SEQUENCE</scope>
    <source>
        <strain evidence="2">CGMCC 4.7403</strain>
    </source>
</reference>
<organism evidence="2 3">
    <name type="scientific">Streptomyces capitiformicae</name>
    <dbReference type="NCBI Taxonomy" id="2014920"/>
    <lineage>
        <taxon>Bacteria</taxon>
        <taxon>Bacillati</taxon>
        <taxon>Actinomycetota</taxon>
        <taxon>Actinomycetes</taxon>
        <taxon>Kitasatosporales</taxon>
        <taxon>Streptomycetaceae</taxon>
        <taxon>Streptomyces</taxon>
    </lineage>
</organism>
<dbReference type="RefSeq" id="WP_229914214.1">
    <property type="nucleotide sequence ID" value="NZ_BNAT01000031.1"/>
</dbReference>